<evidence type="ECO:0000256" key="1">
    <source>
        <dbReference type="ARBA" id="ARBA00004613"/>
    </source>
</evidence>
<keyword evidence="3" id="KW-0964">Secreted</keyword>
<evidence type="ECO:0008006" key="9">
    <source>
        <dbReference type="Google" id="ProtNLM"/>
    </source>
</evidence>
<feature type="chain" id="PRO_5044768869" description="Elicitin" evidence="6">
    <location>
        <begin position="23"/>
        <end position="295"/>
    </location>
</feature>
<keyword evidence="5" id="KW-1015">Disulfide bond</keyword>
<dbReference type="Gene3D" id="1.10.239.10">
    <property type="entry name" value="Elicitin domain"/>
    <property type="match status" value="1"/>
</dbReference>
<dbReference type="Pfam" id="PF00964">
    <property type="entry name" value="Elicitin"/>
    <property type="match status" value="1"/>
</dbReference>
<dbReference type="SMART" id="SM01187">
    <property type="entry name" value="Elicitin"/>
    <property type="match status" value="1"/>
</dbReference>
<dbReference type="SUPFAM" id="SSF48647">
    <property type="entry name" value="Fungal elicitin"/>
    <property type="match status" value="1"/>
</dbReference>
<proteinExistence type="inferred from homology"/>
<dbReference type="AlphaFoldDB" id="A0ABD3FVD7"/>
<organism evidence="7 8">
    <name type="scientific">Phytophthora oleae</name>
    <dbReference type="NCBI Taxonomy" id="2107226"/>
    <lineage>
        <taxon>Eukaryota</taxon>
        <taxon>Sar</taxon>
        <taxon>Stramenopiles</taxon>
        <taxon>Oomycota</taxon>
        <taxon>Peronosporomycetes</taxon>
        <taxon>Peronosporales</taxon>
        <taxon>Peronosporaceae</taxon>
        <taxon>Phytophthora</taxon>
    </lineage>
</organism>
<evidence type="ECO:0000256" key="2">
    <source>
        <dbReference type="ARBA" id="ARBA00009544"/>
    </source>
</evidence>
<evidence type="ECO:0000256" key="3">
    <source>
        <dbReference type="ARBA" id="ARBA00022525"/>
    </source>
</evidence>
<dbReference type="Proteomes" id="UP001632037">
    <property type="component" value="Unassembled WGS sequence"/>
</dbReference>
<dbReference type="GO" id="GO:0005576">
    <property type="term" value="C:extracellular region"/>
    <property type="evidence" value="ECO:0007669"/>
    <property type="project" value="UniProtKB-SubCell"/>
</dbReference>
<gene>
    <name evidence="7" type="ORF">V7S43_005081</name>
</gene>
<dbReference type="InterPro" id="IPR002200">
    <property type="entry name" value="Elicitin"/>
</dbReference>
<evidence type="ECO:0000256" key="5">
    <source>
        <dbReference type="ARBA" id="ARBA00023157"/>
    </source>
</evidence>
<dbReference type="InterPro" id="IPR036470">
    <property type="entry name" value="Elicitin_sf"/>
</dbReference>
<accession>A0ABD3FVD7</accession>
<comment type="similarity">
    <text evidence="2">Belongs to the elicitin family.</text>
</comment>
<keyword evidence="4" id="KW-0928">Hypersensitive response elicitation</keyword>
<evidence type="ECO:0000256" key="6">
    <source>
        <dbReference type="SAM" id="SignalP"/>
    </source>
</evidence>
<evidence type="ECO:0000313" key="7">
    <source>
        <dbReference type="EMBL" id="KAL3669700.1"/>
    </source>
</evidence>
<protein>
    <recommendedName>
        <fullName evidence="9">Elicitin</fullName>
    </recommendedName>
</protein>
<keyword evidence="6" id="KW-0732">Signal</keyword>
<dbReference type="EMBL" id="JBIMZQ010000008">
    <property type="protein sequence ID" value="KAL3669700.1"/>
    <property type="molecule type" value="Genomic_DNA"/>
</dbReference>
<name>A0ABD3FVD7_9STRA</name>
<evidence type="ECO:0000313" key="8">
    <source>
        <dbReference type="Proteomes" id="UP001632037"/>
    </source>
</evidence>
<keyword evidence="8" id="KW-1185">Reference proteome</keyword>
<reference evidence="7 8" key="1">
    <citation type="submission" date="2024-09" db="EMBL/GenBank/DDBJ databases">
        <title>Genome sequencing and assembly of Phytophthora oleae, isolate VK10A, causative agent of rot of olive drupes.</title>
        <authorList>
            <person name="Conti Taguali S."/>
            <person name="Riolo M."/>
            <person name="La Spada F."/>
            <person name="Cacciola S.O."/>
            <person name="Dionisio G."/>
        </authorList>
    </citation>
    <scope>NUCLEOTIDE SEQUENCE [LARGE SCALE GENOMIC DNA]</scope>
    <source>
        <strain evidence="7 8">VK10A</strain>
    </source>
</reference>
<evidence type="ECO:0000256" key="4">
    <source>
        <dbReference type="ARBA" id="ARBA00022978"/>
    </source>
</evidence>
<comment type="caution">
    <text evidence="7">The sequence shown here is derived from an EMBL/GenBank/DDBJ whole genome shotgun (WGS) entry which is preliminary data.</text>
</comment>
<feature type="signal peptide" evidence="6">
    <location>
        <begin position="1"/>
        <end position="22"/>
    </location>
</feature>
<comment type="subcellular location">
    <subcellularLocation>
        <location evidence="1">Secreted</location>
    </subcellularLocation>
</comment>
<dbReference type="GO" id="GO:0052040">
    <property type="term" value="P:symbiont-mediated perturbation of host programmed cell death"/>
    <property type="evidence" value="ECO:0007669"/>
    <property type="project" value="UniProtKB-KW"/>
</dbReference>
<sequence length="295" mass="31915">MNFVLSTLNLLLLSLLFSWTSAEAPPRAVFESSPIAIAAPNSPTFALVNNSECDSEAIATIYELYERNTMVFQTCVSDASYQIFPFDGRFPTSEQIEKMSRSLACRAIFSSALLAGIPECDMGGYPLRAAAETQLKITVDIKNFLMAPGVIPTTDRFVSLMFWRRNVNNAEAAGLPCDAKSKLYSEFASNLYTVTTDGLVRLTTAMKVEYRPDVDTPFSQEMIMSLPEMPVFGSGSFAGSVGSSSESSTDIVVPPRNQGVPSFPPAEAGASSAETVHSSQIRFAVVAVTVIFAFL</sequence>